<organism evidence="1 2">
    <name type="scientific">Pyropia yezoensis</name>
    <name type="common">Susabi-nori</name>
    <name type="synonym">Porphyra yezoensis</name>
    <dbReference type="NCBI Taxonomy" id="2788"/>
    <lineage>
        <taxon>Eukaryota</taxon>
        <taxon>Rhodophyta</taxon>
        <taxon>Bangiophyceae</taxon>
        <taxon>Bangiales</taxon>
        <taxon>Bangiaceae</taxon>
        <taxon>Pyropia</taxon>
    </lineage>
</organism>
<dbReference type="Proteomes" id="UP000798662">
    <property type="component" value="Chromosome 1"/>
</dbReference>
<reference evidence="1" key="1">
    <citation type="submission" date="2019-11" db="EMBL/GenBank/DDBJ databases">
        <title>Nori genome reveals adaptations in red seaweeds to the harsh intertidal environment.</title>
        <authorList>
            <person name="Wang D."/>
            <person name="Mao Y."/>
        </authorList>
    </citation>
    <scope>NUCLEOTIDE SEQUENCE</scope>
    <source>
        <tissue evidence="1">Gametophyte</tissue>
    </source>
</reference>
<protein>
    <submittedName>
        <fullName evidence="1">Uncharacterized protein</fullName>
    </submittedName>
</protein>
<gene>
    <name evidence="1" type="ORF">I4F81_001876</name>
</gene>
<dbReference type="EMBL" id="CM020618">
    <property type="protein sequence ID" value="KAK1859279.1"/>
    <property type="molecule type" value="Genomic_DNA"/>
</dbReference>
<evidence type="ECO:0000313" key="2">
    <source>
        <dbReference type="Proteomes" id="UP000798662"/>
    </source>
</evidence>
<proteinExistence type="predicted"/>
<name>A0ACC3BMR8_PYRYE</name>
<accession>A0ACC3BMR8</accession>
<sequence>MGEVPPEAAAKDVGAAVDAAASAFPAWRDTPLAERSRVVARWAAAVSAAAPDLAADVVRETGKTAADAAGDVTRGLEVLEYAAAAPALLTGNTLPGGRRAGAVDMSQRPLPLGSVLGITPFNFPVMIPLWVAPLALVAGNTVLLKPPPATPSAAVRLAALATEAGVPPGALGVVQGGAETAAALIAAPPVRAVSFVGSTPAGRAVYAAAAAAGVRAQANLGAKNHAVVAPDADVDAAAAALTGAAFGASGQRVRALVVGAAAEGATIALDGTVVDAAAEGVHPGGYWLRPSVVTGVQLGMTIYEQEVFGPVLCVVTVPTMDAAADLVRASPYGNGTAVFTTSAAVARRYTAACEVGQVGVNVPIPVPAPALGFTGGGGSALGDLPFYGPTGFQFYTRLQTVVERWPERGGAAAGGGKVTTSMTPASWITAGSGG</sequence>
<comment type="caution">
    <text evidence="1">The sequence shown here is derived from an EMBL/GenBank/DDBJ whole genome shotgun (WGS) entry which is preliminary data.</text>
</comment>
<keyword evidence="2" id="KW-1185">Reference proteome</keyword>
<evidence type="ECO:0000313" key="1">
    <source>
        <dbReference type="EMBL" id="KAK1859279.1"/>
    </source>
</evidence>